<feature type="transmembrane region" description="Helical" evidence="8">
    <location>
        <begin position="134"/>
        <end position="160"/>
    </location>
</feature>
<evidence type="ECO:0000313" key="10">
    <source>
        <dbReference type="Proteomes" id="UP000031843"/>
    </source>
</evidence>
<dbReference type="PANTHER" id="PTHR30269">
    <property type="entry name" value="TRANSMEMBRANE PROTEIN YFCA"/>
    <property type="match status" value="1"/>
</dbReference>
<proteinExistence type="inferred from homology"/>
<dbReference type="InterPro" id="IPR002781">
    <property type="entry name" value="TM_pro_TauE-like"/>
</dbReference>
<feature type="transmembrane region" description="Helical" evidence="8">
    <location>
        <begin position="231"/>
        <end position="253"/>
    </location>
</feature>
<keyword evidence="6 8" id="KW-1133">Transmembrane helix</keyword>
<keyword evidence="5 8" id="KW-0812">Transmembrane</keyword>
<evidence type="ECO:0000256" key="3">
    <source>
        <dbReference type="ARBA" id="ARBA00022448"/>
    </source>
</evidence>
<reference evidence="9 10" key="1">
    <citation type="journal article" date="2015" name="Genome Announc.">
        <title>Complete Genome Sequence of Cupriavidus basilensis 4G11, Isolated from the Oak Ridge Field Research Center Site.</title>
        <authorList>
            <person name="Ray J."/>
            <person name="Waters R.J."/>
            <person name="Skerker J.M."/>
            <person name="Kuehl J.V."/>
            <person name="Price M.N."/>
            <person name="Huang J."/>
            <person name="Chakraborty R."/>
            <person name="Arkin A.P."/>
            <person name="Deutschbauer A."/>
        </authorList>
    </citation>
    <scope>NUCLEOTIDE SEQUENCE [LARGE SCALE GENOMIC DNA]</scope>
    <source>
        <strain evidence="9">4G11</strain>
    </source>
</reference>
<organism evidence="9 10">
    <name type="scientific">Cupriavidus basilensis</name>
    <dbReference type="NCBI Taxonomy" id="68895"/>
    <lineage>
        <taxon>Bacteria</taxon>
        <taxon>Pseudomonadati</taxon>
        <taxon>Pseudomonadota</taxon>
        <taxon>Betaproteobacteria</taxon>
        <taxon>Burkholderiales</taxon>
        <taxon>Burkholderiaceae</taxon>
        <taxon>Cupriavidus</taxon>
    </lineage>
</organism>
<keyword evidence="4 8" id="KW-1003">Cell membrane</keyword>
<dbReference type="RefSeq" id="WP_043356364.1">
    <property type="nucleotide sequence ID" value="NZ_CP010537.1"/>
</dbReference>
<dbReference type="KEGG" id="cbw:RR42_s2703"/>
<evidence type="ECO:0000256" key="6">
    <source>
        <dbReference type="ARBA" id="ARBA00022989"/>
    </source>
</evidence>
<comment type="subcellular location">
    <subcellularLocation>
        <location evidence="1 8">Cell membrane</location>
        <topology evidence="1 8">Multi-pass membrane protein</topology>
    </subcellularLocation>
</comment>
<protein>
    <recommendedName>
        <fullName evidence="8">Probable membrane transporter protein</fullName>
    </recommendedName>
</protein>
<dbReference type="InterPro" id="IPR052017">
    <property type="entry name" value="TSUP"/>
</dbReference>
<dbReference type="GO" id="GO:0005886">
    <property type="term" value="C:plasma membrane"/>
    <property type="evidence" value="ECO:0007669"/>
    <property type="project" value="UniProtKB-SubCell"/>
</dbReference>
<evidence type="ECO:0000256" key="1">
    <source>
        <dbReference type="ARBA" id="ARBA00004651"/>
    </source>
</evidence>
<evidence type="ECO:0000256" key="4">
    <source>
        <dbReference type="ARBA" id="ARBA00022475"/>
    </source>
</evidence>
<evidence type="ECO:0000256" key="2">
    <source>
        <dbReference type="ARBA" id="ARBA00009142"/>
    </source>
</evidence>
<dbReference type="EMBL" id="CP010537">
    <property type="protein sequence ID" value="AJG24285.1"/>
    <property type="molecule type" value="Genomic_DNA"/>
</dbReference>
<keyword evidence="10" id="KW-1185">Reference proteome</keyword>
<evidence type="ECO:0000313" key="9">
    <source>
        <dbReference type="EMBL" id="AJG24285.1"/>
    </source>
</evidence>
<sequence>MTADHLLPLLALMGAASYFQTVTGFGLGMIVMGATSGLDLAPVATVATLVSLVTLANSAVALPGKLHHIDWRAVGAATLGILPSVVIGVLILDYLSSAAAGILQWLLGAVVLYGGVSAALRPAPLPRRSGNRSFFVSGIAGGLLSGMFGVSGPPLIFQFYRQPLSLVEIRCALILVFTATSVTRTLFSAWQGQLSADIWIQAALAVPVVALTTMAARRFPPPLSAAATRRIAFGVLVAIGGYLMLPGLVELVARVT</sequence>
<keyword evidence="7 8" id="KW-0472">Membrane</keyword>
<feature type="transmembrane region" description="Helical" evidence="8">
    <location>
        <begin position="199"/>
        <end position="219"/>
    </location>
</feature>
<dbReference type="AlphaFoldDB" id="A0A0C4YP68"/>
<accession>A0A0C4YP68</accession>
<evidence type="ECO:0000256" key="8">
    <source>
        <dbReference type="RuleBase" id="RU363041"/>
    </source>
</evidence>
<dbReference type="Proteomes" id="UP000031843">
    <property type="component" value="Chromosome secondary"/>
</dbReference>
<evidence type="ECO:0000256" key="5">
    <source>
        <dbReference type="ARBA" id="ARBA00022692"/>
    </source>
</evidence>
<dbReference type="Pfam" id="PF01925">
    <property type="entry name" value="TauE"/>
    <property type="match status" value="1"/>
</dbReference>
<name>A0A0C4YP68_9BURK</name>
<feature type="transmembrane region" description="Helical" evidence="8">
    <location>
        <begin position="74"/>
        <end position="96"/>
    </location>
</feature>
<feature type="transmembrane region" description="Helical" evidence="8">
    <location>
        <begin position="102"/>
        <end position="122"/>
    </location>
</feature>
<dbReference type="PANTHER" id="PTHR30269:SF37">
    <property type="entry name" value="MEMBRANE TRANSPORTER PROTEIN"/>
    <property type="match status" value="1"/>
</dbReference>
<gene>
    <name evidence="9" type="ORF">RR42_s2703</name>
</gene>
<comment type="similarity">
    <text evidence="2 8">Belongs to the 4-toluene sulfonate uptake permease (TSUP) (TC 2.A.102) family.</text>
</comment>
<dbReference type="STRING" id="68895.RR42_s2703"/>
<feature type="transmembrane region" description="Helical" evidence="8">
    <location>
        <begin position="40"/>
        <end position="62"/>
    </location>
</feature>
<dbReference type="OrthoDB" id="7029178at2"/>
<feature type="transmembrane region" description="Helical" evidence="8">
    <location>
        <begin position="166"/>
        <end position="187"/>
    </location>
</feature>
<evidence type="ECO:0000256" key="7">
    <source>
        <dbReference type="ARBA" id="ARBA00023136"/>
    </source>
</evidence>
<keyword evidence="3" id="KW-0813">Transport</keyword>